<gene>
    <name evidence="4" type="ORF">PSSU_1722</name>
</gene>
<keyword evidence="2" id="KW-1133">Transmembrane helix</keyword>
<feature type="region of interest" description="Disordered" evidence="1">
    <location>
        <begin position="722"/>
        <end position="742"/>
    </location>
</feature>
<feature type="transmembrane region" description="Helical" evidence="2">
    <location>
        <begin position="12"/>
        <end position="37"/>
    </location>
</feature>
<feature type="domain" description="SpaA-like prealbumin fold" evidence="3">
    <location>
        <begin position="1074"/>
        <end position="1153"/>
    </location>
</feature>
<feature type="region of interest" description="Disordered" evidence="1">
    <location>
        <begin position="883"/>
        <end position="908"/>
    </location>
</feature>
<evidence type="ECO:0000256" key="2">
    <source>
        <dbReference type="SAM" id="Phobius"/>
    </source>
</evidence>
<dbReference type="RefSeq" id="WP_144441940.1">
    <property type="nucleotide sequence ID" value="NZ_MWWQ01000019.1"/>
</dbReference>
<proteinExistence type="predicted"/>
<feature type="transmembrane region" description="Helical" evidence="2">
    <location>
        <begin position="1223"/>
        <end position="1242"/>
    </location>
</feature>
<reference evidence="4 5" key="1">
    <citation type="journal article" date="2017" name="BMC Genomics">
        <title>Comparative genomic and phylogenomic analyses of the Bifidobacteriaceae family.</title>
        <authorList>
            <person name="Lugli G.A."/>
            <person name="Milani C."/>
            <person name="Turroni F."/>
            <person name="Duranti S."/>
            <person name="Mancabelli L."/>
            <person name="Mangifesta M."/>
            <person name="Ferrario C."/>
            <person name="Modesto M."/>
            <person name="Mattarelli P."/>
            <person name="Jiri K."/>
            <person name="van Sinderen D."/>
            <person name="Ventura M."/>
        </authorList>
    </citation>
    <scope>NUCLEOTIDE SEQUENCE [LARGE SCALE GENOMIC DNA]</scope>
    <source>
        <strain evidence="4 5">DSM 24744</strain>
    </source>
</reference>
<evidence type="ECO:0000259" key="3">
    <source>
        <dbReference type="Pfam" id="PF17802"/>
    </source>
</evidence>
<evidence type="ECO:0000256" key="1">
    <source>
        <dbReference type="SAM" id="MobiDB-lite"/>
    </source>
</evidence>
<evidence type="ECO:0000313" key="5">
    <source>
        <dbReference type="Proteomes" id="UP000216454"/>
    </source>
</evidence>
<dbReference type="GO" id="GO:0005975">
    <property type="term" value="P:carbohydrate metabolic process"/>
    <property type="evidence" value="ECO:0007669"/>
    <property type="project" value="UniProtKB-ARBA"/>
</dbReference>
<organism evidence="4 5">
    <name type="scientific">Pseudoscardovia suis</name>
    <dbReference type="NCBI Taxonomy" id="987063"/>
    <lineage>
        <taxon>Bacteria</taxon>
        <taxon>Bacillati</taxon>
        <taxon>Actinomycetota</taxon>
        <taxon>Actinomycetes</taxon>
        <taxon>Bifidobacteriales</taxon>
        <taxon>Bifidobacteriaceae</taxon>
        <taxon>Pseudoscardovia</taxon>
    </lineage>
</organism>
<dbReference type="Proteomes" id="UP000216454">
    <property type="component" value="Unassembled WGS sequence"/>
</dbReference>
<keyword evidence="5" id="KW-1185">Reference proteome</keyword>
<evidence type="ECO:0000313" key="4">
    <source>
        <dbReference type="EMBL" id="OZG48898.1"/>
    </source>
</evidence>
<dbReference type="Gene3D" id="2.60.40.10">
    <property type="entry name" value="Immunoglobulins"/>
    <property type="match status" value="1"/>
</dbReference>
<feature type="compositionally biased region" description="Basic and acidic residues" evidence="1">
    <location>
        <begin position="895"/>
        <end position="906"/>
    </location>
</feature>
<dbReference type="EMBL" id="MWWQ01000019">
    <property type="protein sequence ID" value="OZG48898.1"/>
    <property type="molecule type" value="Genomic_DNA"/>
</dbReference>
<name>A0A261EPW6_9BIFI</name>
<dbReference type="OrthoDB" id="3222861at2"/>
<sequence length="1257" mass="135912">MKHADTLLHGQRLAAFTITIALILTSILTASSLFVLAQSREGDGMPVIGTLPDGEQGSTVTIRPALDDETLIGQTTSFWTLTDGMARDSLADVGVPASADPVGQLAGMMKTADASTVMRILSAVKARATDGTHDPVGVFKGEGSARIMDGTYFAAGSQGTMTVFRAPDTLYMAGLVDTGHVTEQNAVEEQQQLVTPDTTDNVDSVTAGDTSVNAKPSDTTADAVFTPAVLRSAPTGTARNAGYDNNDLNNSKFQVYSDYTISSDGMNYGDYFLYGATDNGMRIVCIDPLNNTPNNGAWYYARTVTEADSLGSSQEPAVPAVPLNVVIDSTNGRTRYTRLQNTLYWGYGGPGYTNGIQVAKQGGSSYKDDGKTLYSVVRKAYGLTQGKDDETIQLLAQFYTHLYICALLGRGNMNSHAFPNGVTAKYQGTPEYKAIITDFLEPKSIDDAGGQAKHMELVELRPEDPNNVNHNYANWGYTKYPTAQWMIGFRWHDYNLSITTQTWASPVTWDRTGKESANPNTADKNAIYGENLPCTTSEASDGTWSSNDDCFHFYESVHDAITIHNTGASDKPNDHWNLTVWFNMLTPNGKDPKTGREGTHYSMALNSVDFSEIIGVNQSYTFNSSDVKPSEVIKKGNTNLRDDYGHPYNENEEGHWPRNSKFWFDVTLGPKEGATVYGNAESLHEGASRDPKEGVTKKVTLKDPVEAFSTPGTRLGLKTEFRSDSGRKDKDGETVWDKGKAPALGKSQPVLDHLRINPLDSVLSGGRLDCEFTLRYSPTGYGQDVKASKTLEKIEPINGTWLQGEDHETDSPQFTPTDLGMKAWMPGYYWFDVTVTRASVATAPGLKADSYSHEGAQDTTEKWTIQRVPPEGAAKPSITSQTVDANGKTLGNTTRLHDGKPSKDKVTVTLRPTTPGITVSGVTLIARGELWWSPTPGAQGQQPPVGARKVTDLTPLRATPEMLADGTETLTYDPASDPKVKGLEGLGSGYYTYVWRLSKADLGGQTATISWQAAGRTVTVTNPADQTVQGFPISGIIRDGWQPAREQIQQDAQWTLSLTKTTCTGDTSSACTWNTKQPIQGAKLTLTETDASWKPKKGGQTITLTTGKDGKANTGIQHIGSGETRYYTLTETSVPKPYAKPRNGAWHVTVTQTPGTRGAHITMQATGDALQNGTPHAASGTLTANTATGVQNQAEAWTAEIGNLRPTLTMPPQTGWTHDAGRLLAIGIITTIVTGMGIAFALHRRHTHATNMGRHEA</sequence>
<dbReference type="InterPro" id="IPR013783">
    <property type="entry name" value="Ig-like_fold"/>
</dbReference>
<accession>A0A261EPW6</accession>
<feature type="compositionally biased region" description="Polar residues" evidence="1">
    <location>
        <begin position="883"/>
        <end position="894"/>
    </location>
</feature>
<keyword evidence="2" id="KW-0812">Transmembrane</keyword>
<comment type="caution">
    <text evidence="4">The sequence shown here is derived from an EMBL/GenBank/DDBJ whole genome shotgun (WGS) entry which is preliminary data.</text>
</comment>
<dbReference type="Pfam" id="PF17802">
    <property type="entry name" value="SpaA"/>
    <property type="match status" value="1"/>
</dbReference>
<feature type="compositionally biased region" description="Basic and acidic residues" evidence="1">
    <location>
        <begin position="722"/>
        <end position="740"/>
    </location>
</feature>
<dbReference type="AlphaFoldDB" id="A0A261EPW6"/>
<dbReference type="InterPro" id="IPR041033">
    <property type="entry name" value="SpaA_PFL_dom_1"/>
</dbReference>
<protein>
    <recommendedName>
        <fullName evidence="3">SpaA-like prealbumin fold domain-containing protein</fullName>
    </recommendedName>
</protein>
<keyword evidence="2" id="KW-0472">Membrane</keyword>